<dbReference type="InterPro" id="IPR010982">
    <property type="entry name" value="Lambda_DNA-bd_dom_sf"/>
</dbReference>
<dbReference type="Gene3D" id="1.10.260.40">
    <property type="entry name" value="lambda repressor-like DNA-binding domains"/>
    <property type="match status" value="1"/>
</dbReference>
<dbReference type="SMART" id="SM00354">
    <property type="entry name" value="HTH_LACI"/>
    <property type="match status" value="1"/>
</dbReference>
<accession>A0A1I2BF93</accession>
<dbReference type="STRING" id="380248.SAMN05216251_103450"/>
<feature type="compositionally biased region" description="Low complexity" evidence="4">
    <location>
        <begin position="347"/>
        <end position="356"/>
    </location>
</feature>
<dbReference type="GO" id="GO:0003700">
    <property type="term" value="F:DNA-binding transcription factor activity"/>
    <property type="evidence" value="ECO:0007669"/>
    <property type="project" value="TreeGrafter"/>
</dbReference>
<evidence type="ECO:0000259" key="5">
    <source>
        <dbReference type="PROSITE" id="PS50932"/>
    </source>
</evidence>
<dbReference type="Proteomes" id="UP000199323">
    <property type="component" value="Unassembled WGS sequence"/>
</dbReference>
<feature type="domain" description="HTH lacI-type" evidence="5">
    <location>
        <begin position="14"/>
        <end position="68"/>
    </location>
</feature>
<dbReference type="PROSITE" id="PS00356">
    <property type="entry name" value="HTH_LACI_1"/>
    <property type="match status" value="1"/>
</dbReference>
<keyword evidence="2 6" id="KW-0238">DNA-binding</keyword>
<dbReference type="PANTHER" id="PTHR30146">
    <property type="entry name" value="LACI-RELATED TRANSCRIPTIONAL REPRESSOR"/>
    <property type="match status" value="1"/>
</dbReference>
<evidence type="ECO:0000313" key="6">
    <source>
        <dbReference type="EMBL" id="SFE53963.1"/>
    </source>
</evidence>
<evidence type="ECO:0000256" key="2">
    <source>
        <dbReference type="ARBA" id="ARBA00023125"/>
    </source>
</evidence>
<dbReference type="InterPro" id="IPR028082">
    <property type="entry name" value="Peripla_BP_I"/>
</dbReference>
<dbReference type="InterPro" id="IPR046335">
    <property type="entry name" value="LacI/GalR-like_sensor"/>
</dbReference>
<evidence type="ECO:0000256" key="3">
    <source>
        <dbReference type="ARBA" id="ARBA00023163"/>
    </source>
</evidence>
<reference evidence="6 7" key="1">
    <citation type="submission" date="2016-10" db="EMBL/GenBank/DDBJ databases">
        <authorList>
            <person name="de Groot N.N."/>
        </authorList>
    </citation>
    <scope>NUCLEOTIDE SEQUENCE [LARGE SCALE GENOMIC DNA]</scope>
    <source>
        <strain evidence="6 7">CGMCC 4.3510</strain>
    </source>
</reference>
<keyword evidence="3" id="KW-0804">Transcription</keyword>
<gene>
    <name evidence="6" type="ORF">SAMN05216251_103450</name>
</gene>
<dbReference type="EMBL" id="FONG01000003">
    <property type="protein sequence ID" value="SFE53963.1"/>
    <property type="molecule type" value="Genomic_DNA"/>
</dbReference>
<evidence type="ECO:0000313" key="7">
    <source>
        <dbReference type="Proteomes" id="UP000199323"/>
    </source>
</evidence>
<keyword evidence="7" id="KW-1185">Reference proteome</keyword>
<dbReference type="GO" id="GO:0000976">
    <property type="term" value="F:transcription cis-regulatory region binding"/>
    <property type="evidence" value="ECO:0007669"/>
    <property type="project" value="TreeGrafter"/>
</dbReference>
<organism evidence="6 7">
    <name type="scientific">Actinacidiphila alni</name>
    <dbReference type="NCBI Taxonomy" id="380248"/>
    <lineage>
        <taxon>Bacteria</taxon>
        <taxon>Bacillati</taxon>
        <taxon>Actinomycetota</taxon>
        <taxon>Actinomycetes</taxon>
        <taxon>Kitasatosporales</taxon>
        <taxon>Streptomycetaceae</taxon>
        <taxon>Actinacidiphila</taxon>
    </lineage>
</organism>
<dbReference type="PANTHER" id="PTHR30146:SF155">
    <property type="entry name" value="ALANINE RACEMASE"/>
    <property type="match status" value="1"/>
</dbReference>
<keyword evidence="1" id="KW-0805">Transcription regulation</keyword>
<dbReference type="Pfam" id="PF13377">
    <property type="entry name" value="Peripla_BP_3"/>
    <property type="match status" value="1"/>
</dbReference>
<sequence>MTGTGAEDGPPRRVTIKDVARRAGVSPAAVSLAVNGRPGLSPATRRRVLDAAEALRWAPDPLARTMARRSVTASDAIGVALPGGAGHPASRQLSGDLLAGIAAVLAPGGWSVLPALTDGAGGAPQDRLLKWWQAGRITGAVVADLRNDGAALRRLADAGLPAVVIGRTGPGVPFPVVRTDDEAVADAAVRWLAALGHRDIGYVGGDSPLWLGAARARALRAACARAGLTPPRTVAADPTTGRAARATRALLSAPRPPTAIVHDDGVGAAAGLAVAHEMGVRVPHELSVLAWYDSDLCRLPRPSLTALTCGADTLGGRAARTLLALLHGLPTPEPTDTEGQLRQRDSAAPAAPRAAR</sequence>
<dbReference type="SUPFAM" id="SSF53822">
    <property type="entry name" value="Periplasmic binding protein-like I"/>
    <property type="match status" value="1"/>
</dbReference>
<dbReference type="Pfam" id="PF00356">
    <property type="entry name" value="LacI"/>
    <property type="match status" value="1"/>
</dbReference>
<dbReference type="InterPro" id="IPR000843">
    <property type="entry name" value="HTH_LacI"/>
</dbReference>
<dbReference type="Gene3D" id="3.40.50.2300">
    <property type="match status" value="2"/>
</dbReference>
<name>A0A1I2BF93_9ACTN</name>
<protein>
    <submittedName>
        <fullName evidence="6">DNA-binding transcriptional regulator, LacI/PurR family</fullName>
    </submittedName>
</protein>
<evidence type="ECO:0000256" key="4">
    <source>
        <dbReference type="SAM" id="MobiDB-lite"/>
    </source>
</evidence>
<evidence type="ECO:0000256" key="1">
    <source>
        <dbReference type="ARBA" id="ARBA00023015"/>
    </source>
</evidence>
<dbReference type="CDD" id="cd01392">
    <property type="entry name" value="HTH_LacI"/>
    <property type="match status" value="1"/>
</dbReference>
<dbReference type="AlphaFoldDB" id="A0A1I2BF93"/>
<feature type="region of interest" description="Disordered" evidence="4">
    <location>
        <begin position="328"/>
        <end position="356"/>
    </location>
</feature>
<dbReference type="SUPFAM" id="SSF47413">
    <property type="entry name" value="lambda repressor-like DNA-binding domains"/>
    <property type="match status" value="1"/>
</dbReference>
<dbReference type="RefSeq" id="WP_177246365.1">
    <property type="nucleotide sequence ID" value="NZ_FONG01000003.1"/>
</dbReference>
<dbReference type="PROSITE" id="PS50932">
    <property type="entry name" value="HTH_LACI_2"/>
    <property type="match status" value="1"/>
</dbReference>
<proteinExistence type="predicted"/>